<keyword evidence="7" id="KW-0406">Ion transport</keyword>
<feature type="transmembrane region" description="Helical" evidence="10">
    <location>
        <begin position="232"/>
        <end position="249"/>
    </location>
</feature>
<feature type="region of interest" description="Disordered" evidence="9">
    <location>
        <begin position="31"/>
        <end position="57"/>
    </location>
</feature>
<dbReference type="PANTHER" id="PTHR11562:SF17">
    <property type="entry name" value="RE54080P-RELATED"/>
    <property type="match status" value="1"/>
</dbReference>
<gene>
    <name evidence="13" type="ORF">ACFYG5_09020</name>
</gene>
<dbReference type="InterPro" id="IPR036837">
    <property type="entry name" value="Cation_efflux_CTD_sf"/>
</dbReference>
<dbReference type="EMBL" id="CP170721">
    <property type="protein sequence ID" value="XIA20247.1"/>
    <property type="molecule type" value="Genomic_DNA"/>
</dbReference>
<evidence type="ECO:0000256" key="5">
    <source>
        <dbReference type="ARBA" id="ARBA00022906"/>
    </source>
</evidence>
<evidence type="ECO:0000259" key="11">
    <source>
        <dbReference type="Pfam" id="PF01545"/>
    </source>
</evidence>
<reference evidence="13" key="1">
    <citation type="submission" date="2024-10" db="EMBL/GenBank/DDBJ databases">
        <authorList>
            <person name="Lesea H.P."/>
            <person name="Kuehl J.V."/>
            <person name="Chandonia J.-M."/>
        </authorList>
    </citation>
    <scope>NUCLEOTIDE SEQUENCE</scope>
    <source>
        <strain evidence="13">FW102-FHT14D07</strain>
    </source>
</reference>
<keyword evidence="5" id="KW-0862">Zinc</keyword>
<feature type="domain" description="Cation efflux protein cytoplasmic" evidence="12">
    <location>
        <begin position="268"/>
        <end position="334"/>
    </location>
</feature>
<evidence type="ECO:0000256" key="3">
    <source>
        <dbReference type="ARBA" id="ARBA00022448"/>
    </source>
</evidence>
<organism evidence="13">
    <name type="scientific">Rhodanobacter sp. FW102-FHT14D07</name>
    <dbReference type="NCBI Taxonomy" id="3351462"/>
    <lineage>
        <taxon>Bacteria</taxon>
        <taxon>Pseudomonadati</taxon>
        <taxon>Pseudomonadota</taxon>
        <taxon>Gammaproteobacteria</taxon>
        <taxon>Lysobacterales</taxon>
        <taxon>Rhodanobacteraceae</taxon>
        <taxon>Rhodanobacter</taxon>
    </lineage>
</organism>
<dbReference type="AlphaFoldDB" id="A0AB74UZZ1"/>
<feature type="compositionally biased region" description="Basic and acidic residues" evidence="9">
    <location>
        <begin position="41"/>
        <end position="55"/>
    </location>
</feature>
<dbReference type="InterPro" id="IPR027470">
    <property type="entry name" value="Cation_efflux_CTD"/>
</dbReference>
<accession>A0AB74UZZ1</accession>
<proteinExistence type="inferred from homology"/>
<evidence type="ECO:0000256" key="8">
    <source>
        <dbReference type="ARBA" id="ARBA00023136"/>
    </source>
</evidence>
<keyword evidence="8 10" id="KW-0472">Membrane</keyword>
<dbReference type="RefSeq" id="WP_244868514.1">
    <property type="nucleotide sequence ID" value="NZ_CP170721.1"/>
</dbReference>
<evidence type="ECO:0000259" key="12">
    <source>
        <dbReference type="Pfam" id="PF16916"/>
    </source>
</evidence>
<comment type="similarity">
    <text evidence="2">Belongs to the cation diffusion facilitator (CDF) transporter (TC 2.A.4) family. SLC30A subfamily.</text>
</comment>
<dbReference type="SUPFAM" id="SSF161111">
    <property type="entry name" value="Cation efflux protein transmembrane domain-like"/>
    <property type="match status" value="1"/>
</dbReference>
<dbReference type="InterPro" id="IPR058533">
    <property type="entry name" value="Cation_efflux_TM"/>
</dbReference>
<evidence type="ECO:0000256" key="6">
    <source>
        <dbReference type="ARBA" id="ARBA00022989"/>
    </source>
</evidence>
<dbReference type="NCBIfam" id="TIGR01297">
    <property type="entry name" value="CDF"/>
    <property type="match status" value="1"/>
</dbReference>
<feature type="domain" description="Cation efflux protein transmembrane" evidence="11">
    <location>
        <begin position="66"/>
        <end position="256"/>
    </location>
</feature>
<dbReference type="GO" id="GO:0005385">
    <property type="term" value="F:zinc ion transmembrane transporter activity"/>
    <property type="evidence" value="ECO:0007669"/>
    <property type="project" value="TreeGrafter"/>
</dbReference>
<dbReference type="InterPro" id="IPR027469">
    <property type="entry name" value="Cation_efflux_TMD_sf"/>
</dbReference>
<keyword evidence="5" id="KW-0864">Zinc transport</keyword>
<dbReference type="SUPFAM" id="SSF160240">
    <property type="entry name" value="Cation efflux protein cytoplasmic domain-like"/>
    <property type="match status" value="1"/>
</dbReference>
<dbReference type="InterPro" id="IPR002524">
    <property type="entry name" value="Cation_efflux"/>
</dbReference>
<evidence type="ECO:0000256" key="1">
    <source>
        <dbReference type="ARBA" id="ARBA00004141"/>
    </source>
</evidence>
<dbReference type="GO" id="GO:0005886">
    <property type="term" value="C:plasma membrane"/>
    <property type="evidence" value="ECO:0007669"/>
    <property type="project" value="TreeGrafter"/>
</dbReference>
<keyword evidence="3" id="KW-0813">Transport</keyword>
<comment type="subcellular location">
    <subcellularLocation>
        <location evidence="1">Membrane</location>
        <topology evidence="1">Multi-pass membrane protein</topology>
    </subcellularLocation>
</comment>
<evidence type="ECO:0000256" key="9">
    <source>
        <dbReference type="SAM" id="MobiDB-lite"/>
    </source>
</evidence>
<name>A0AB74UZZ1_9GAMM</name>
<dbReference type="Pfam" id="PF01545">
    <property type="entry name" value="Cation_efflux"/>
    <property type="match status" value="1"/>
</dbReference>
<protein>
    <submittedName>
        <fullName evidence="13">Cation diffusion facilitator family transporter</fullName>
    </submittedName>
</protein>
<keyword evidence="4 10" id="KW-0812">Transmembrane</keyword>
<evidence type="ECO:0000256" key="7">
    <source>
        <dbReference type="ARBA" id="ARBA00023065"/>
    </source>
</evidence>
<sequence>MPWTEGDGRVTPAHPSGCHYITLQRSRKVTAARETSMSTSEPHKHDHDHHHDHSHGVAPDANKKYLTIALLLLLGFMAVEVVVGMLAKSLALISDAGHMLTDVGSIGLALVAMRLAKRPASGSYTFGLKRVEILSAQANGLTLLLLSVWFIVEAIRRLIDPPVVEGLLVTVIAVIGIGVNLLAVWAMSKANRQSLNVEGSFQHILTDLYAFIATAIAGGIIWWTGWNRVDSIAALVVAGLMLKAGIGLVRESGRIFLEAAPRGLDPVTIAEAIRALPAVTRLDDLHVWEVTSGMPALSGHIYVNHDIDCHDVRRAVEAMLHDRFKITHTTLQTDHGATDESASAAGCSFASTGGAH</sequence>
<keyword evidence="6 10" id="KW-1133">Transmembrane helix</keyword>
<evidence type="ECO:0000256" key="10">
    <source>
        <dbReference type="SAM" id="Phobius"/>
    </source>
</evidence>
<evidence type="ECO:0000313" key="13">
    <source>
        <dbReference type="EMBL" id="XIA20247.1"/>
    </source>
</evidence>
<evidence type="ECO:0000256" key="2">
    <source>
        <dbReference type="ARBA" id="ARBA00008873"/>
    </source>
</evidence>
<evidence type="ECO:0000256" key="4">
    <source>
        <dbReference type="ARBA" id="ARBA00022692"/>
    </source>
</evidence>
<dbReference type="InterPro" id="IPR050681">
    <property type="entry name" value="CDF/SLC30A"/>
</dbReference>
<feature type="transmembrane region" description="Helical" evidence="10">
    <location>
        <begin position="208"/>
        <end position="226"/>
    </location>
</feature>
<feature type="transmembrane region" description="Helical" evidence="10">
    <location>
        <begin position="167"/>
        <end position="187"/>
    </location>
</feature>
<dbReference type="PANTHER" id="PTHR11562">
    <property type="entry name" value="CATION EFFLUX PROTEIN/ ZINC TRANSPORTER"/>
    <property type="match status" value="1"/>
</dbReference>
<feature type="transmembrane region" description="Helical" evidence="10">
    <location>
        <begin position="136"/>
        <end position="155"/>
    </location>
</feature>
<dbReference type="Gene3D" id="1.20.1510.10">
    <property type="entry name" value="Cation efflux protein transmembrane domain"/>
    <property type="match status" value="1"/>
</dbReference>
<feature type="transmembrane region" description="Helical" evidence="10">
    <location>
        <begin position="65"/>
        <end position="87"/>
    </location>
</feature>
<dbReference type="Pfam" id="PF16916">
    <property type="entry name" value="ZT_dimer"/>
    <property type="match status" value="1"/>
</dbReference>